<protein>
    <submittedName>
        <fullName evidence="1">Homoserine O-succinyltransferase</fullName>
    </submittedName>
</protein>
<reference evidence="1" key="1">
    <citation type="submission" date="2021-07" db="EMBL/GenBank/DDBJ databases">
        <authorList>
            <person name="Catto M.A."/>
            <person name="Jacobson A."/>
            <person name="Kennedy G."/>
            <person name="Labadie P."/>
            <person name="Hunt B.G."/>
            <person name="Srinivasan R."/>
        </authorList>
    </citation>
    <scope>NUCLEOTIDE SEQUENCE</scope>
    <source>
        <strain evidence="1">PL_HMW_Pooled</strain>
        <tissue evidence="1">Head</tissue>
    </source>
</reference>
<comment type="caution">
    <text evidence="1">The sequence shown here is derived from an EMBL/GenBank/DDBJ whole genome shotgun (WGS) entry which is preliminary data.</text>
</comment>
<organism evidence="1 2">
    <name type="scientific">Frankliniella fusca</name>
    <dbReference type="NCBI Taxonomy" id="407009"/>
    <lineage>
        <taxon>Eukaryota</taxon>
        <taxon>Metazoa</taxon>
        <taxon>Ecdysozoa</taxon>
        <taxon>Arthropoda</taxon>
        <taxon>Hexapoda</taxon>
        <taxon>Insecta</taxon>
        <taxon>Pterygota</taxon>
        <taxon>Neoptera</taxon>
        <taxon>Paraneoptera</taxon>
        <taxon>Thysanoptera</taxon>
        <taxon>Terebrantia</taxon>
        <taxon>Thripoidea</taxon>
        <taxon>Thripidae</taxon>
        <taxon>Frankliniella</taxon>
    </lineage>
</organism>
<accession>A0AAE1L662</accession>
<evidence type="ECO:0000313" key="2">
    <source>
        <dbReference type="Proteomes" id="UP001219518"/>
    </source>
</evidence>
<dbReference type="AlphaFoldDB" id="A0AAE1L662"/>
<proteinExistence type="predicted"/>
<reference evidence="1" key="2">
    <citation type="journal article" date="2023" name="BMC Genomics">
        <title>Pest status, molecular evolution, and epigenetic factors derived from the genome assembly of Frankliniella fusca, a thysanopteran phytovirus vector.</title>
        <authorList>
            <person name="Catto M.A."/>
            <person name="Labadie P.E."/>
            <person name="Jacobson A.L."/>
            <person name="Kennedy G.G."/>
            <person name="Srinivasan R."/>
            <person name="Hunt B.G."/>
        </authorList>
    </citation>
    <scope>NUCLEOTIDE SEQUENCE</scope>
    <source>
        <strain evidence="1">PL_HMW_Pooled</strain>
    </source>
</reference>
<sequence length="163" mass="18882">MDLWRCPRHGLGLGIPRDSAALQVPPRRAARSSPWKLFLEGPFLLRNYGLILCTNMSKETLLQLQKVQNSCVRFVFGAKKSDHVTPLYSKLGWLKVEDRQVLAIALLMWKIHKYQAPVYLFEMFSFNSNLTTRSNINNIKQPIPRTEIFKNSFISRSGIRRFS</sequence>
<evidence type="ECO:0000313" key="1">
    <source>
        <dbReference type="EMBL" id="KAK3908226.1"/>
    </source>
</evidence>
<dbReference type="Proteomes" id="UP001219518">
    <property type="component" value="Unassembled WGS sequence"/>
</dbReference>
<dbReference type="EMBL" id="JAHWGI010000033">
    <property type="protein sequence ID" value="KAK3908226.1"/>
    <property type="molecule type" value="Genomic_DNA"/>
</dbReference>
<gene>
    <name evidence="1" type="ORF">KUF71_018739</name>
</gene>
<name>A0AAE1L662_9NEOP</name>
<keyword evidence="2" id="KW-1185">Reference proteome</keyword>